<gene>
    <name evidence="1" type="ORF">UC8_59120</name>
</gene>
<accession>A0A5B9R210</accession>
<protein>
    <submittedName>
        <fullName evidence="1">Uncharacterized protein</fullName>
    </submittedName>
</protein>
<dbReference type="KEGG" id="rul:UC8_59120"/>
<dbReference type="EMBL" id="CP042914">
    <property type="protein sequence ID" value="QEG43855.1"/>
    <property type="molecule type" value="Genomic_DNA"/>
</dbReference>
<reference evidence="1 2" key="1">
    <citation type="submission" date="2019-08" db="EMBL/GenBank/DDBJ databases">
        <title>Deep-cultivation of Planctomycetes and their phenomic and genomic characterization uncovers novel biology.</title>
        <authorList>
            <person name="Wiegand S."/>
            <person name="Jogler M."/>
            <person name="Boedeker C."/>
            <person name="Pinto D."/>
            <person name="Vollmers J."/>
            <person name="Rivas-Marin E."/>
            <person name="Kohn T."/>
            <person name="Peeters S.H."/>
            <person name="Heuer A."/>
            <person name="Rast P."/>
            <person name="Oberbeckmann S."/>
            <person name="Bunk B."/>
            <person name="Jeske O."/>
            <person name="Meyerdierks A."/>
            <person name="Storesund J.E."/>
            <person name="Kallscheuer N."/>
            <person name="Luecker S."/>
            <person name="Lage O.M."/>
            <person name="Pohl T."/>
            <person name="Merkel B.J."/>
            <person name="Hornburger P."/>
            <person name="Mueller R.-W."/>
            <person name="Bruemmer F."/>
            <person name="Labrenz M."/>
            <person name="Spormann A.M."/>
            <person name="Op den Camp H."/>
            <person name="Overmann J."/>
            <person name="Amann R."/>
            <person name="Jetten M.S.M."/>
            <person name="Mascher T."/>
            <person name="Medema M.H."/>
            <person name="Devos D.P."/>
            <person name="Kaster A.-K."/>
            <person name="Ovreas L."/>
            <person name="Rohde M."/>
            <person name="Galperin M.Y."/>
            <person name="Jogler C."/>
        </authorList>
    </citation>
    <scope>NUCLEOTIDE SEQUENCE [LARGE SCALE GENOMIC DNA]</scope>
    <source>
        <strain evidence="1 2">UC8</strain>
    </source>
</reference>
<evidence type="ECO:0000313" key="1">
    <source>
        <dbReference type="EMBL" id="QEG43855.1"/>
    </source>
</evidence>
<name>A0A5B9R210_9BACT</name>
<dbReference type="OrthoDB" id="247168at2"/>
<sequence>MNESLSPTPAQDQSRHQFLRWLERAQQGSAALATADSPTVPAAAKAVASSGSLESGEPAAPAGPATVEAIPLGDPQQVRELSPSILGCYHVTAGHSELSGCTLEPRPLLRITWDAEGGQVQHRWYGGDGQPLAAELIERLGLKELEPCEERLRANDAPMVRRWIAAALQTDSGAVGAAPDWLAATVVWCRWASGAVAFRFGNGAEGRSNFAGWAIDFVQGYQRPEKYRCSASGEESFEVLALDDGTVTVPQAVGRCEQSGTSTLLSNLKTCEVSGRQVLADRLAQCPISGLWALPDQLECCVLCGRAVAPGRIESQVCSDCRGGRDIDPDDSLLAGLLAADGSFARYGHWRGWRDEAVAVLIGRRWLGGQLAILYDRQQARVRQVARSGRFSQRWTVDPS</sequence>
<proteinExistence type="predicted"/>
<keyword evidence="2" id="KW-1185">Reference proteome</keyword>
<evidence type="ECO:0000313" key="2">
    <source>
        <dbReference type="Proteomes" id="UP000325286"/>
    </source>
</evidence>
<dbReference type="AlphaFoldDB" id="A0A5B9R210"/>
<dbReference type="Proteomes" id="UP000325286">
    <property type="component" value="Chromosome"/>
</dbReference>
<organism evidence="1 2">
    <name type="scientific">Roseimaritima ulvae</name>
    <dbReference type="NCBI Taxonomy" id="980254"/>
    <lineage>
        <taxon>Bacteria</taxon>
        <taxon>Pseudomonadati</taxon>
        <taxon>Planctomycetota</taxon>
        <taxon>Planctomycetia</taxon>
        <taxon>Pirellulales</taxon>
        <taxon>Pirellulaceae</taxon>
        <taxon>Roseimaritima</taxon>
    </lineage>
</organism>
<dbReference type="RefSeq" id="WP_068135929.1">
    <property type="nucleotide sequence ID" value="NZ_CP042914.1"/>
</dbReference>